<evidence type="ECO:0000313" key="3">
    <source>
        <dbReference type="EMBL" id="VDM75339.1"/>
    </source>
</evidence>
<feature type="region of interest" description="Disordered" evidence="1">
    <location>
        <begin position="94"/>
        <end position="123"/>
    </location>
</feature>
<gene>
    <name evidence="3" type="ORF">SVUK_LOCUS10337</name>
</gene>
<reference evidence="3 4" key="1">
    <citation type="submission" date="2018-11" db="EMBL/GenBank/DDBJ databases">
        <authorList>
            <consortium name="Pathogen Informatics"/>
        </authorList>
    </citation>
    <scope>NUCLEOTIDE SEQUENCE [LARGE SCALE GENOMIC DNA]</scope>
</reference>
<dbReference type="EMBL" id="UYYB01095210">
    <property type="protein sequence ID" value="VDM75339.1"/>
    <property type="molecule type" value="Genomic_DNA"/>
</dbReference>
<accession>A0A3P7J682</accession>
<feature type="compositionally biased region" description="Basic residues" evidence="1">
    <location>
        <begin position="94"/>
        <end position="108"/>
    </location>
</feature>
<dbReference type="AlphaFoldDB" id="A0A3P7J682"/>
<dbReference type="OrthoDB" id="5868127at2759"/>
<name>A0A3P7J682_STRVU</name>
<evidence type="ECO:0000256" key="1">
    <source>
        <dbReference type="SAM" id="MobiDB-lite"/>
    </source>
</evidence>
<keyword evidence="4" id="KW-1185">Reference proteome</keyword>
<evidence type="ECO:0000256" key="2">
    <source>
        <dbReference type="SAM" id="SignalP"/>
    </source>
</evidence>
<organism evidence="3 4">
    <name type="scientific">Strongylus vulgaris</name>
    <name type="common">Blood worm</name>
    <dbReference type="NCBI Taxonomy" id="40348"/>
    <lineage>
        <taxon>Eukaryota</taxon>
        <taxon>Metazoa</taxon>
        <taxon>Ecdysozoa</taxon>
        <taxon>Nematoda</taxon>
        <taxon>Chromadorea</taxon>
        <taxon>Rhabditida</taxon>
        <taxon>Rhabditina</taxon>
        <taxon>Rhabditomorpha</taxon>
        <taxon>Strongyloidea</taxon>
        <taxon>Strongylidae</taxon>
        <taxon>Strongylus</taxon>
    </lineage>
</organism>
<proteinExistence type="predicted"/>
<dbReference type="Proteomes" id="UP000270094">
    <property type="component" value="Unassembled WGS sequence"/>
</dbReference>
<feature type="signal peptide" evidence="2">
    <location>
        <begin position="1"/>
        <end position="19"/>
    </location>
</feature>
<sequence length="123" mass="13705">MKSLFFALGLFAIAAVAFAEEEAEVEKTQLSETGTAVLAKMRALRNEEETILEAITNEQDRAIIDSILKTEIEASDDSDEVDAAARVKRAIRRRRGRGRRANRRRAAAARRVSTTDDFLSSSY</sequence>
<keyword evidence="2" id="KW-0732">Signal</keyword>
<feature type="chain" id="PRO_5018037602" evidence="2">
    <location>
        <begin position="20"/>
        <end position="123"/>
    </location>
</feature>
<protein>
    <submittedName>
        <fullName evidence="3">Uncharacterized protein</fullName>
    </submittedName>
</protein>
<evidence type="ECO:0000313" key="4">
    <source>
        <dbReference type="Proteomes" id="UP000270094"/>
    </source>
</evidence>